<evidence type="ECO:0000313" key="4">
    <source>
        <dbReference type="Proteomes" id="UP000828251"/>
    </source>
</evidence>
<dbReference type="Pfam" id="PF20167">
    <property type="entry name" value="Transposase_32"/>
    <property type="match status" value="1"/>
</dbReference>
<dbReference type="OrthoDB" id="10305764at2759"/>
<organism evidence="3 4">
    <name type="scientific">Gossypium stocksii</name>
    <dbReference type="NCBI Taxonomy" id="47602"/>
    <lineage>
        <taxon>Eukaryota</taxon>
        <taxon>Viridiplantae</taxon>
        <taxon>Streptophyta</taxon>
        <taxon>Embryophyta</taxon>
        <taxon>Tracheophyta</taxon>
        <taxon>Spermatophyta</taxon>
        <taxon>Magnoliopsida</taxon>
        <taxon>eudicotyledons</taxon>
        <taxon>Gunneridae</taxon>
        <taxon>Pentapetalae</taxon>
        <taxon>rosids</taxon>
        <taxon>malvids</taxon>
        <taxon>Malvales</taxon>
        <taxon>Malvaceae</taxon>
        <taxon>Malvoideae</taxon>
        <taxon>Gossypium</taxon>
    </lineage>
</organism>
<evidence type="ECO:0000313" key="3">
    <source>
        <dbReference type="EMBL" id="KAH1032214.1"/>
    </source>
</evidence>
<feature type="region of interest" description="Disordered" evidence="1">
    <location>
        <begin position="281"/>
        <end position="311"/>
    </location>
</feature>
<name>A0A9D3U950_9ROSI</name>
<evidence type="ECO:0000256" key="1">
    <source>
        <dbReference type="SAM" id="MobiDB-lite"/>
    </source>
</evidence>
<dbReference type="Proteomes" id="UP000828251">
    <property type="component" value="Unassembled WGS sequence"/>
</dbReference>
<dbReference type="InterPro" id="IPR046796">
    <property type="entry name" value="Transposase_32_dom"/>
</dbReference>
<dbReference type="AlphaFoldDB" id="A0A9D3U950"/>
<feature type="compositionally biased region" description="Acidic residues" evidence="1">
    <location>
        <begin position="302"/>
        <end position="311"/>
    </location>
</feature>
<comment type="caution">
    <text evidence="3">The sequence shown here is derived from an EMBL/GenBank/DDBJ whole genome shotgun (WGS) entry which is preliminary data.</text>
</comment>
<gene>
    <name evidence="3" type="ORF">J1N35_044388</name>
</gene>
<proteinExistence type="predicted"/>
<sequence length="311" mass="36462">MSCKRTRSLKTTVENLILIDKEVKERFDSIFKHQPMLPKKGFNLKSHDLMVVPVPIRRKINALKWEQFYEALSLPDDELVREFYASLTMQDATKVIVRKKKVALTTKYINDLFNLPDVEEDEYYPMMNIYQLGFLQQVLDVVTNSGSRWILRKFGSHSCQREYLKLVAKVWFYFVRYSFMPISHSSTILMEQMLLLYEILIELSINVGKIILKENHDYAKKTTGSTYFPSLITSFCLRAHVKTQSNLKRQYVQGCITNHDLEKLVDKVYKLNQSKQDELTELNTDESINETETEANLVVDTKEEESDNELN</sequence>
<protein>
    <recommendedName>
        <fullName evidence="2">Putative plant transposon protein domain-containing protein</fullName>
    </recommendedName>
</protein>
<accession>A0A9D3U950</accession>
<reference evidence="3 4" key="1">
    <citation type="journal article" date="2021" name="Plant Biotechnol. J.">
        <title>Multi-omics assisted identification of the key and species-specific regulatory components of drought-tolerant mechanisms in Gossypium stocksii.</title>
        <authorList>
            <person name="Yu D."/>
            <person name="Ke L."/>
            <person name="Zhang D."/>
            <person name="Wu Y."/>
            <person name="Sun Y."/>
            <person name="Mei J."/>
            <person name="Sun J."/>
            <person name="Sun Y."/>
        </authorList>
    </citation>
    <scope>NUCLEOTIDE SEQUENCE [LARGE SCALE GENOMIC DNA]</scope>
    <source>
        <strain evidence="4">cv. E1</strain>
        <tissue evidence="3">Leaf</tissue>
    </source>
</reference>
<feature type="domain" description="Putative plant transposon protein" evidence="2">
    <location>
        <begin position="63"/>
        <end position="241"/>
    </location>
</feature>
<dbReference type="EMBL" id="JAIQCV010000013">
    <property type="protein sequence ID" value="KAH1032214.1"/>
    <property type="molecule type" value="Genomic_DNA"/>
</dbReference>
<feature type="compositionally biased region" description="Acidic residues" evidence="1">
    <location>
        <begin position="281"/>
        <end position="293"/>
    </location>
</feature>
<feature type="non-terminal residue" evidence="3">
    <location>
        <position position="311"/>
    </location>
</feature>
<evidence type="ECO:0000259" key="2">
    <source>
        <dbReference type="Pfam" id="PF20167"/>
    </source>
</evidence>
<keyword evidence="4" id="KW-1185">Reference proteome</keyword>